<dbReference type="EMBL" id="NNRM01000041">
    <property type="protein sequence ID" value="OYR23139.1"/>
    <property type="molecule type" value="Genomic_DNA"/>
</dbReference>
<keyword evidence="3" id="KW-1185">Reference proteome</keyword>
<evidence type="ECO:0000313" key="3">
    <source>
        <dbReference type="Proteomes" id="UP000216188"/>
    </source>
</evidence>
<dbReference type="Pfam" id="PF01839">
    <property type="entry name" value="FG-GAP"/>
    <property type="match status" value="1"/>
</dbReference>
<reference evidence="2 3" key="1">
    <citation type="submission" date="2017-07" db="EMBL/GenBank/DDBJ databases">
        <title>Phylogenetic study on the rhizospheric bacterium Ochrobactrum sp. A44.</title>
        <authorList>
            <person name="Krzyzanowska D.M."/>
            <person name="Ossowicki A."/>
            <person name="Rajewska M."/>
            <person name="Maciag T."/>
            <person name="Kaczynski Z."/>
            <person name="Czerwicka M."/>
            <person name="Jafra S."/>
        </authorList>
    </citation>
    <scope>NUCLEOTIDE SEQUENCE [LARGE SCALE GENOMIC DNA]</scope>
    <source>
        <strain evidence="2 3">CCUG 30717</strain>
    </source>
</reference>
<evidence type="ECO:0000256" key="1">
    <source>
        <dbReference type="SAM" id="SignalP"/>
    </source>
</evidence>
<accession>A0A256G7S6</accession>
<evidence type="ECO:0008006" key="4">
    <source>
        <dbReference type="Google" id="ProtNLM"/>
    </source>
</evidence>
<feature type="signal peptide" evidence="1">
    <location>
        <begin position="1"/>
        <end position="27"/>
    </location>
</feature>
<sequence length="441" mass="49211">MTQLSRSSLFGLAFVCLSVGFTGTSLAQSKLLQLTPDTDVEAHVAKTDRGYVIVQPDGSELVMIDAEWAKNFEGEPSFTVADYNFDGFPDVAIGATTSDSTDTGFGIFLYDADRKSYASLDLPEDFNDRLNCSGLWNVELIESQNAIKSSCYFEGDDDRRVDIVQIDPDGSPHLLEQSRAKEEAWHWPYIDKPARMITYDREGNVTLETIAAQDDTENSWTVPVTKLEIYSKPDPQTRTPAYLLEGETVRILAFSGDFMKFARDGSAGMSQGWISLTQAYDLVARYDTDGTKPQMASLALSDYKDTAENPDYYRNLFTLTVKNTGDTDMELTNAELFLVFNGDNGTRVAHKLYDISGPTLKPGESHMIDDNPIEQRDGKYVIYHSEDGQDSYPLFFPADLPDGKYRVIPIITDPALSGFIYGENEIELEYPPKLDASLIKN</sequence>
<dbReference type="AlphaFoldDB" id="A0A256G7S6"/>
<protein>
    <recommendedName>
        <fullName evidence="4">FG-GAP repeat protein</fullName>
    </recommendedName>
</protein>
<feature type="chain" id="PRO_5012671480" description="FG-GAP repeat protein" evidence="1">
    <location>
        <begin position="28"/>
        <end position="441"/>
    </location>
</feature>
<dbReference type="Proteomes" id="UP000216188">
    <property type="component" value="Unassembled WGS sequence"/>
</dbReference>
<dbReference type="RefSeq" id="WP_007877809.1">
    <property type="nucleotide sequence ID" value="NZ_CAXURC020000002.1"/>
</dbReference>
<comment type="caution">
    <text evidence="2">The sequence shown here is derived from an EMBL/GenBank/DDBJ whole genome shotgun (WGS) entry which is preliminary data.</text>
</comment>
<keyword evidence="1" id="KW-0732">Signal</keyword>
<organism evidence="2 3">
    <name type="scientific">Brucella pseudogrignonensis</name>
    <dbReference type="NCBI Taxonomy" id="419475"/>
    <lineage>
        <taxon>Bacteria</taxon>
        <taxon>Pseudomonadati</taxon>
        <taxon>Pseudomonadota</taxon>
        <taxon>Alphaproteobacteria</taxon>
        <taxon>Hyphomicrobiales</taxon>
        <taxon>Brucellaceae</taxon>
        <taxon>Brucella/Ochrobactrum group</taxon>
        <taxon>Brucella</taxon>
    </lineage>
</organism>
<dbReference type="InterPro" id="IPR013517">
    <property type="entry name" value="FG-GAP"/>
</dbReference>
<evidence type="ECO:0000313" key="2">
    <source>
        <dbReference type="EMBL" id="OYR23139.1"/>
    </source>
</evidence>
<proteinExistence type="predicted"/>
<gene>
    <name evidence="2" type="ORF">CEV34_3884</name>
</gene>
<name>A0A256G7S6_9HYPH</name>